<dbReference type="RefSeq" id="WP_164454611.1">
    <property type="nucleotide sequence ID" value="NZ_JAAIJQ010000073.1"/>
</dbReference>
<dbReference type="InterPro" id="IPR052956">
    <property type="entry name" value="Mesenchyme-surface_protein"/>
</dbReference>
<dbReference type="AlphaFoldDB" id="A0A6M0K665"/>
<keyword evidence="4" id="KW-1185">Reference proteome</keyword>
<dbReference type="Proteomes" id="UP000483379">
    <property type="component" value="Unassembled WGS sequence"/>
</dbReference>
<gene>
    <name evidence="3" type="ORF">G3446_19680</name>
</gene>
<reference evidence="3 4" key="1">
    <citation type="submission" date="2020-02" db="EMBL/GenBank/DDBJ databases">
        <title>Genome sequences of Thiorhodococcus mannitoliphagus and Thiorhodococcus minor, purple sulfur photosynthetic bacteria in the gammaproteobacterial family, Chromatiaceae.</title>
        <authorList>
            <person name="Aviles F.A."/>
            <person name="Meyer T.E."/>
            <person name="Kyndt J.A."/>
        </authorList>
    </citation>
    <scope>NUCLEOTIDE SEQUENCE [LARGE SCALE GENOMIC DNA]</scope>
    <source>
        <strain evidence="3 4">DSM 11518</strain>
    </source>
</reference>
<dbReference type="EMBL" id="JAAIJQ010000073">
    <property type="protein sequence ID" value="NEV64077.1"/>
    <property type="molecule type" value="Genomic_DNA"/>
</dbReference>
<feature type="domain" description="Choice-of-anchor I" evidence="2">
    <location>
        <begin position="41"/>
        <end position="542"/>
    </location>
</feature>
<dbReference type="NCBIfam" id="NF038117">
    <property type="entry name" value="choice_anch_I"/>
    <property type="match status" value="1"/>
</dbReference>
<dbReference type="Gene3D" id="2.130.10.10">
    <property type="entry name" value="YVTN repeat-like/Quinoprotein amine dehydrogenase"/>
    <property type="match status" value="1"/>
</dbReference>
<evidence type="ECO:0000256" key="1">
    <source>
        <dbReference type="SAM" id="SignalP"/>
    </source>
</evidence>
<dbReference type="PANTHER" id="PTHR46928">
    <property type="entry name" value="MESENCHYME-SPECIFIC CELL SURFACE GLYCOPROTEIN"/>
    <property type="match status" value="1"/>
</dbReference>
<feature type="signal peptide" evidence="1">
    <location>
        <begin position="1"/>
        <end position="19"/>
    </location>
</feature>
<name>A0A6M0K665_9GAMM</name>
<accession>A0A6M0K665</accession>
<comment type="caution">
    <text evidence="3">The sequence shown here is derived from an EMBL/GenBank/DDBJ whole genome shotgun (WGS) entry which is preliminary data.</text>
</comment>
<evidence type="ECO:0000259" key="2">
    <source>
        <dbReference type="Pfam" id="PF22494"/>
    </source>
</evidence>
<evidence type="ECO:0000313" key="3">
    <source>
        <dbReference type="EMBL" id="NEV64077.1"/>
    </source>
</evidence>
<keyword evidence="1" id="KW-0732">Signal</keyword>
<dbReference type="InterPro" id="IPR015943">
    <property type="entry name" value="WD40/YVTN_repeat-like_dom_sf"/>
</dbReference>
<dbReference type="SUPFAM" id="SSF51004">
    <property type="entry name" value="C-terminal (heme d1) domain of cytochrome cd1-nitrite reductase"/>
    <property type="match status" value="1"/>
</dbReference>
<proteinExistence type="predicted"/>
<feature type="chain" id="PRO_5027047777" evidence="1">
    <location>
        <begin position="20"/>
        <end position="549"/>
    </location>
</feature>
<evidence type="ECO:0000313" key="4">
    <source>
        <dbReference type="Proteomes" id="UP000483379"/>
    </source>
</evidence>
<organism evidence="3 4">
    <name type="scientific">Thiorhodococcus minor</name>
    <dbReference type="NCBI Taxonomy" id="57489"/>
    <lineage>
        <taxon>Bacteria</taxon>
        <taxon>Pseudomonadati</taxon>
        <taxon>Pseudomonadota</taxon>
        <taxon>Gammaproteobacteria</taxon>
        <taxon>Chromatiales</taxon>
        <taxon>Chromatiaceae</taxon>
        <taxon>Thiorhodococcus</taxon>
    </lineage>
</organism>
<dbReference type="PANTHER" id="PTHR46928:SF1">
    <property type="entry name" value="MESENCHYME-SPECIFIC CELL SURFACE GLYCOPROTEIN"/>
    <property type="match status" value="1"/>
</dbReference>
<dbReference type="InterPro" id="IPR055188">
    <property type="entry name" value="Choice_anch_I"/>
</dbReference>
<sequence length="549" mass="59168">MKRLILAVLTGLAATQALAFGVDREVTLTPIGTYASGVFDEGAAEIVSYDPKTRRAFVVNANDATVDVLDISDPTAPTKIGAIDVGDVGSDLGAANSVAVKGGLVAVAVEADPKQNPGIIVLYDAAADPVAQPLATFPAGALPDAVTFSPDGKTILAVNEGEPNDDYSVDPEGSITIIDIKRGIDKARVTQVDFTAFNDQKDALIAAGVRIFGPGATVAKDLEPEFAAIHPDGVHATVVLQENNAFAQVNLRSGEVKDIVPLGYKDHRLVENALDPSNRDDAIAINNWPVYGMYQPDGIAAYRTFGGTYLVTAGEGDSRDYDGYSEEERVKDVELDPDAFPNAEFLQENENLGRLNITTANGDTDDDGDFDELYAYGSRSLSIWDRKGRLVWDSGSELEDIIAAHPDFAEHFNCTNDDNDCFDNRSDDKGPEPEGVVVGQILGRQYAFVGLERIGGIMVYDVTNPRRPVFETYVNNRDFSVDVCNQRDDEGDCMTGEGMANAEAKDLGPEGLAFIPWWQSPSWKPLLLVGNEISGTTTVFEVDLRFGRK</sequence>
<protein>
    <submittedName>
        <fullName evidence="3">Alkaline phosphatase</fullName>
    </submittedName>
</protein>
<dbReference type="InterPro" id="IPR011048">
    <property type="entry name" value="Haem_d1_sf"/>
</dbReference>
<dbReference type="Pfam" id="PF22494">
    <property type="entry name" value="choice_anch_I"/>
    <property type="match status" value="1"/>
</dbReference>